<dbReference type="OrthoDB" id="9814572at2"/>
<accession>A0A5B8VHF2</accession>
<dbReference type="EC" id="2.1.1.72" evidence="2"/>
<dbReference type="PANTHER" id="PTHR42933:SF3">
    <property type="entry name" value="TYPE I RESTRICTION ENZYME MJAVIII METHYLASE SUBUNIT"/>
    <property type="match status" value="1"/>
</dbReference>
<dbReference type="PANTHER" id="PTHR42933">
    <property type="entry name" value="SLR6095 PROTEIN"/>
    <property type="match status" value="1"/>
</dbReference>
<reference evidence="9 10" key="1">
    <citation type="journal article" date="2016" name="Int. J. Syst. Evol. Microbiol.">
        <title>Panacibacter ginsenosidivorans gen. nov., sp. nov., with ginsenoside converting activity isolated from soil of a ginseng field.</title>
        <authorList>
            <person name="Siddiqi M.Z."/>
            <person name="Muhammad Shafi S."/>
            <person name="Choi K.D."/>
            <person name="Im W.T."/>
        </authorList>
    </citation>
    <scope>NUCLEOTIDE SEQUENCE [LARGE SCALE GENOMIC DNA]</scope>
    <source>
        <strain evidence="9 10">Gsoil1550</strain>
    </source>
</reference>
<dbReference type="InterPro" id="IPR029063">
    <property type="entry name" value="SAM-dependent_MTases_sf"/>
</dbReference>
<keyword evidence="3 9" id="KW-0489">Methyltransferase</keyword>
<evidence type="ECO:0000256" key="5">
    <source>
        <dbReference type="ARBA" id="ARBA00022691"/>
    </source>
</evidence>
<dbReference type="GO" id="GO:0009007">
    <property type="term" value="F:site-specific DNA-methyltransferase (adenine-specific) activity"/>
    <property type="evidence" value="ECO:0007669"/>
    <property type="project" value="UniProtKB-EC"/>
</dbReference>
<dbReference type="InterPro" id="IPR051537">
    <property type="entry name" value="DNA_Adenine_Mtase"/>
</dbReference>
<dbReference type="RefSeq" id="WP_147192614.1">
    <property type="nucleotide sequence ID" value="NZ_CP042435.1"/>
</dbReference>
<evidence type="ECO:0000259" key="8">
    <source>
        <dbReference type="Pfam" id="PF02384"/>
    </source>
</evidence>
<dbReference type="GO" id="GO:0032259">
    <property type="term" value="P:methylation"/>
    <property type="evidence" value="ECO:0007669"/>
    <property type="project" value="UniProtKB-KW"/>
</dbReference>
<evidence type="ECO:0000313" key="9">
    <source>
        <dbReference type="EMBL" id="QEC69738.1"/>
    </source>
</evidence>
<proteinExistence type="inferred from homology"/>
<dbReference type="GO" id="GO:0003677">
    <property type="term" value="F:DNA binding"/>
    <property type="evidence" value="ECO:0007669"/>
    <property type="project" value="InterPro"/>
</dbReference>
<name>A0A5B8VHF2_9BACT</name>
<dbReference type="InterPro" id="IPR003356">
    <property type="entry name" value="DNA_methylase_A-5"/>
</dbReference>
<dbReference type="AlphaFoldDB" id="A0A5B8VHF2"/>
<evidence type="ECO:0000256" key="1">
    <source>
        <dbReference type="ARBA" id="ARBA00006594"/>
    </source>
</evidence>
<evidence type="ECO:0000256" key="2">
    <source>
        <dbReference type="ARBA" id="ARBA00011900"/>
    </source>
</evidence>
<dbReference type="Gene3D" id="3.40.50.150">
    <property type="entry name" value="Vaccinia Virus protein VP39"/>
    <property type="match status" value="1"/>
</dbReference>
<gene>
    <name evidence="9" type="ORF">FRZ67_21450</name>
</gene>
<dbReference type="SUPFAM" id="SSF116734">
    <property type="entry name" value="DNA methylase specificity domain"/>
    <property type="match status" value="1"/>
</dbReference>
<dbReference type="PROSITE" id="PS00092">
    <property type="entry name" value="N6_MTASE"/>
    <property type="match status" value="1"/>
</dbReference>
<comment type="catalytic activity">
    <reaction evidence="7">
        <text>a 2'-deoxyadenosine in DNA + S-adenosyl-L-methionine = an N(6)-methyl-2'-deoxyadenosine in DNA + S-adenosyl-L-homocysteine + H(+)</text>
        <dbReference type="Rhea" id="RHEA:15197"/>
        <dbReference type="Rhea" id="RHEA-COMP:12418"/>
        <dbReference type="Rhea" id="RHEA-COMP:12419"/>
        <dbReference type="ChEBI" id="CHEBI:15378"/>
        <dbReference type="ChEBI" id="CHEBI:57856"/>
        <dbReference type="ChEBI" id="CHEBI:59789"/>
        <dbReference type="ChEBI" id="CHEBI:90615"/>
        <dbReference type="ChEBI" id="CHEBI:90616"/>
        <dbReference type="EC" id="2.1.1.72"/>
    </reaction>
</comment>
<dbReference type="GO" id="GO:0008170">
    <property type="term" value="F:N-methyltransferase activity"/>
    <property type="evidence" value="ECO:0007669"/>
    <property type="project" value="InterPro"/>
</dbReference>
<dbReference type="PRINTS" id="PR00507">
    <property type="entry name" value="N12N6MTFRASE"/>
</dbReference>
<dbReference type="SUPFAM" id="SSF53335">
    <property type="entry name" value="S-adenosyl-L-methionine-dependent methyltransferases"/>
    <property type="match status" value="1"/>
</dbReference>
<dbReference type="CDD" id="cd02440">
    <property type="entry name" value="AdoMet_MTases"/>
    <property type="match status" value="1"/>
</dbReference>
<dbReference type="GO" id="GO:0009307">
    <property type="term" value="P:DNA restriction-modification system"/>
    <property type="evidence" value="ECO:0007669"/>
    <property type="project" value="UniProtKB-KW"/>
</dbReference>
<dbReference type="InterPro" id="IPR002052">
    <property type="entry name" value="DNA_methylase_N6_adenine_CS"/>
</dbReference>
<evidence type="ECO:0000313" key="10">
    <source>
        <dbReference type="Proteomes" id="UP000321533"/>
    </source>
</evidence>
<keyword evidence="5" id="KW-0949">S-adenosyl-L-methionine</keyword>
<dbReference type="REBASE" id="370142">
    <property type="entry name" value="M.Pgi11550ORF21450P"/>
</dbReference>
<evidence type="ECO:0000256" key="7">
    <source>
        <dbReference type="ARBA" id="ARBA00047942"/>
    </source>
</evidence>
<feature type="domain" description="DNA methylase adenine-specific" evidence="8">
    <location>
        <begin position="6"/>
        <end position="248"/>
    </location>
</feature>
<keyword evidence="4" id="KW-0808">Transferase</keyword>
<protein>
    <recommendedName>
        <fullName evidence="2">site-specific DNA-methyltransferase (adenine-specific)</fullName>
        <ecNumber evidence="2">2.1.1.72</ecNumber>
    </recommendedName>
</protein>
<evidence type="ECO:0000256" key="6">
    <source>
        <dbReference type="ARBA" id="ARBA00022747"/>
    </source>
</evidence>
<organism evidence="9 10">
    <name type="scientific">Panacibacter ginsenosidivorans</name>
    <dbReference type="NCBI Taxonomy" id="1813871"/>
    <lineage>
        <taxon>Bacteria</taxon>
        <taxon>Pseudomonadati</taxon>
        <taxon>Bacteroidota</taxon>
        <taxon>Chitinophagia</taxon>
        <taxon>Chitinophagales</taxon>
        <taxon>Chitinophagaceae</taxon>
        <taxon>Panacibacter</taxon>
    </lineage>
</organism>
<keyword evidence="10" id="KW-1185">Reference proteome</keyword>
<dbReference type="EMBL" id="CP042435">
    <property type="protein sequence ID" value="QEC69738.1"/>
    <property type="molecule type" value="Genomic_DNA"/>
</dbReference>
<evidence type="ECO:0000256" key="4">
    <source>
        <dbReference type="ARBA" id="ARBA00022679"/>
    </source>
</evidence>
<dbReference type="Pfam" id="PF02384">
    <property type="entry name" value="N6_Mtase"/>
    <property type="match status" value="1"/>
</dbReference>
<dbReference type="Proteomes" id="UP000321533">
    <property type="component" value="Chromosome"/>
</dbReference>
<comment type="similarity">
    <text evidence="1">Belongs to the N(4)/N(6)-methyltransferase family.</text>
</comment>
<dbReference type="KEGG" id="pgin:FRZ67_21450"/>
<keyword evidence="6" id="KW-0680">Restriction system</keyword>
<evidence type="ECO:0000256" key="3">
    <source>
        <dbReference type="ARBA" id="ARBA00022603"/>
    </source>
</evidence>
<sequence length="396" mass="45372">MAYLAQYFTKDHFSNLLIQNIDFRGPKVIVDLGIGDGALTVAAIKKWRHAKYYGVDVDKERLDSLNERLPNVRLHNINSLDISLGKSIKIKMGTVDIAICNPPYLNLKKRSKYKTILRNAGLNNSVNIPCYTSDLIFLAQNINLLRDKGTLGIIVPEGIVCGHNFNLLRKDLLERHDLKMVIQLEPKIFNKTEAKTYILILDKGQTRTRTVQLCKADLNGKIEKRIKIQKTDLIERMDYKYHASANKNIKGKTLKELGVTIRRGNYSKNELEKAKQIYFHTTSNWSINGLSLRNTHYKLNKEPVIAKKGDILIGRVGRNCIDKITFVKSGKIAVTDCVYKVSISEEFREAVYNRLKSEEGKIYLQKVIHGVCAQVLSKKDLENFKVFVYKRHVHKK</sequence>